<dbReference type="PANTHER" id="PTHR43737">
    <property type="entry name" value="BLL7424 PROTEIN"/>
    <property type="match status" value="1"/>
</dbReference>
<proteinExistence type="predicted"/>
<dbReference type="PANTHER" id="PTHR43737:SF1">
    <property type="entry name" value="DUF1501 DOMAIN-CONTAINING PROTEIN"/>
    <property type="match status" value="1"/>
</dbReference>
<dbReference type="InterPro" id="IPR006311">
    <property type="entry name" value="TAT_signal"/>
</dbReference>
<dbReference type="EMBL" id="JBBBDM010000007">
    <property type="protein sequence ID" value="MEI5688165.1"/>
    <property type="molecule type" value="Genomic_DNA"/>
</dbReference>
<evidence type="ECO:0000313" key="3">
    <source>
        <dbReference type="Proteomes" id="UP001367771"/>
    </source>
</evidence>
<feature type="signal peptide" evidence="1">
    <location>
        <begin position="1"/>
        <end position="33"/>
    </location>
</feature>
<dbReference type="RefSeq" id="WP_336545651.1">
    <property type="nucleotide sequence ID" value="NZ_JBBBDM010000007.1"/>
</dbReference>
<protein>
    <submittedName>
        <fullName evidence="2">DUF1501 domain-containing protein</fullName>
    </submittedName>
</protein>
<dbReference type="InterPro" id="IPR010869">
    <property type="entry name" value="DUF1501"/>
</dbReference>
<comment type="caution">
    <text evidence="2">The sequence shown here is derived from an EMBL/GenBank/DDBJ whole genome shotgun (WGS) entry which is preliminary data.</text>
</comment>
<sequence>MDVTRDASRRAFLKRSAALGMAGVATPFVTSLAAIGEAAAAVSTDYKALVCIFLYGGNDYANTVAAYDEASYAAYLAARSNIALTRETLAATVLKPTQALPEARRYALAPTMASLLPLFDQGKLAVALNVGTLVQPTSKLQFQQNAVRLPPKLFSHNDQQSYFQASNPEGATSGWGGRIGDLFQSGNGAATLTCINTSGNAVYLIGKSAVQYAIGAGGPVALLNNQTKLYGSTAAATTLRSLMTGGNTNLLADEHARVSKRALDTYAQVSSALTGAPASGFTLFPTGNALADQLKMVARLISVSSQLGARRQVFFVSIGGFDLHDNLVAQHPGLIGKVADAMRAFYDTTVALGVADTVTSFTASDFGRTLQSNDDGSDHGWGSHHLVMGGAVRGQRFYGTAPQLGNGTPDDVGQGRLLPTIAVDQYAATLASWFGVGAGDLRTVLPNAGNYDAASLNLGFV</sequence>
<name>A0ABU8H5C8_9SPHN</name>
<keyword evidence="3" id="KW-1185">Reference proteome</keyword>
<feature type="chain" id="PRO_5045412915" evidence="1">
    <location>
        <begin position="34"/>
        <end position="461"/>
    </location>
</feature>
<gene>
    <name evidence="2" type="ORF">V8201_13830</name>
</gene>
<dbReference type="PROSITE" id="PS51318">
    <property type="entry name" value="TAT"/>
    <property type="match status" value="1"/>
</dbReference>
<dbReference type="Pfam" id="PF07394">
    <property type="entry name" value="DUF1501"/>
    <property type="match status" value="1"/>
</dbReference>
<keyword evidence="1" id="KW-0732">Signal</keyword>
<dbReference type="Proteomes" id="UP001367771">
    <property type="component" value="Unassembled WGS sequence"/>
</dbReference>
<accession>A0ABU8H5C8</accession>
<evidence type="ECO:0000313" key="2">
    <source>
        <dbReference type="EMBL" id="MEI5688165.1"/>
    </source>
</evidence>
<evidence type="ECO:0000256" key="1">
    <source>
        <dbReference type="SAM" id="SignalP"/>
    </source>
</evidence>
<reference evidence="2 3" key="1">
    <citation type="journal article" date="2013" name="Int. J. Syst. Evol. Microbiol.">
        <title>Sphingomonas kyungheensis sp. nov., a bacterium with ginsenoside-converting activity isolated from soil of a ginseng field.</title>
        <authorList>
            <person name="Son H.M."/>
            <person name="Yang J.E."/>
            <person name="Park Y."/>
            <person name="Han C.K."/>
            <person name="Kim S.G."/>
            <person name="Kook M."/>
            <person name="Yi T.H."/>
        </authorList>
    </citation>
    <scope>NUCLEOTIDE SEQUENCE [LARGE SCALE GENOMIC DNA]</scope>
    <source>
        <strain evidence="2 3">LMG 26582</strain>
    </source>
</reference>
<organism evidence="2 3">
    <name type="scientific">Sphingomonas kyungheensis</name>
    <dbReference type="NCBI Taxonomy" id="1069987"/>
    <lineage>
        <taxon>Bacteria</taxon>
        <taxon>Pseudomonadati</taxon>
        <taxon>Pseudomonadota</taxon>
        <taxon>Alphaproteobacteria</taxon>
        <taxon>Sphingomonadales</taxon>
        <taxon>Sphingomonadaceae</taxon>
        <taxon>Sphingomonas</taxon>
    </lineage>
</organism>